<keyword evidence="2" id="KW-0288">FMN</keyword>
<feature type="domain" description="NADPH-dependent FMN reductase-like" evidence="3">
    <location>
        <begin position="3"/>
        <end position="117"/>
    </location>
</feature>
<dbReference type="EMBL" id="CP009889">
    <property type="protein sequence ID" value="AIY66480.1"/>
    <property type="molecule type" value="Genomic_DNA"/>
</dbReference>
<evidence type="ECO:0000256" key="2">
    <source>
        <dbReference type="ARBA" id="ARBA00022643"/>
    </source>
</evidence>
<dbReference type="eggNOG" id="COG0655">
    <property type="taxonomic scope" value="Bacteria"/>
</dbReference>
<dbReference type="PANTHER" id="PTHR43278">
    <property type="entry name" value="NAD(P)H-DEPENDENT FMN-CONTAINING OXIDOREDUCTASE YWQN-RELATED"/>
    <property type="match status" value="1"/>
</dbReference>
<dbReference type="KEGG" id="pseo:OM33_15085"/>
<sequence>MTKLVLFSSANKQGNTAQLIEEVAKHHSLEVIDIDALTITPYNYQNNYPTDDFYPLVEKILAADKLIFASPVYWHAPTATIKALIDRITELTDVKRLKPKARSLAHKPAFVLATSASDELCPIFNGFFEKVFNYFDIQYSAHLHANCREGFNIESNALSQFNEALNK</sequence>
<dbReference type="PANTHER" id="PTHR43278:SF4">
    <property type="entry name" value="NAD(P)H-DEPENDENT FMN-CONTAINING OXIDOREDUCTASE YWQN-RELATED"/>
    <property type="match status" value="1"/>
</dbReference>
<evidence type="ECO:0000256" key="1">
    <source>
        <dbReference type="ARBA" id="ARBA00022630"/>
    </source>
</evidence>
<dbReference type="Gene3D" id="3.40.50.360">
    <property type="match status" value="1"/>
</dbReference>
<protein>
    <submittedName>
        <fullName evidence="4">FMN reductase</fullName>
    </submittedName>
</protein>
<organism evidence="4 5">
    <name type="scientific">Pseudoalteromonas piratica</name>
    <dbReference type="NCBI Taxonomy" id="1348114"/>
    <lineage>
        <taxon>Bacteria</taxon>
        <taxon>Pseudomonadati</taxon>
        <taxon>Pseudomonadota</taxon>
        <taxon>Gammaproteobacteria</taxon>
        <taxon>Alteromonadales</taxon>
        <taxon>Pseudoalteromonadaceae</taxon>
        <taxon>Pseudoalteromonas</taxon>
    </lineage>
</organism>
<keyword evidence="5" id="KW-1185">Reference proteome</keyword>
<evidence type="ECO:0000313" key="4">
    <source>
        <dbReference type="EMBL" id="AIY66480.1"/>
    </source>
</evidence>
<gene>
    <name evidence="4" type="ORF">OM33_15085</name>
</gene>
<dbReference type="Proteomes" id="UP000030341">
    <property type="component" value="Chromosome 2"/>
</dbReference>
<accession>A0A0A7EII8</accession>
<dbReference type="STRING" id="1348114.OM33_15085"/>
<dbReference type="SUPFAM" id="SSF52218">
    <property type="entry name" value="Flavoproteins"/>
    <property type="match status" value="1"/>
</dbReference>
<dbReference type="InterPro" id="IPR005025">
    <property type="entry name" value="FMN_Rdtase-like_dom"/>
</dbReference>
<name>A0A0A7EII8_9GAMM</name>
<dbReference type="Pfam" id="PF03358">
    <property type="entry name" value="FMN_red"/>
    <property type="match status" value="1"/>
</dbReference>
<dbReference type="AlphaFoldDB" id="A0A0A7EII8"/>
<dbReference type="GO" id="GO:0016491">
    <property type="term" value="F:oxidoreductase activity"/>
    <property type="evidence" value="ECO:0007669"/>
    <property type="project" value="InterPro"/>
</dbReference>
<evidence type="ECO:0000313" key="5">
    <source>
        <dbReference type="Proteomes" id="UP000030341"/>
    </source>
</evidence>
<dbReference type="HOGENOM" id="CLU_050993_7_1_6"/>
<reference evidence="4 5" key="1">
    <citation type="submission" date="2014-11" db="EMBL/GenBank/DDBJ databases">
        <title>Complete Genome Sequence of Pseudoalteromonas sp. Strain OCN003 Isolated from Kaneohe Bay, Oahu, Hawaii.</title>
        <authorList>
            <person name="Beurmann S."/>
            <person name="Videau P."/>
            <person name="Ushijima B."/>
            <person name="Smith A.M."/>
            <person name="Aeby G.S."/>
            <person name="Callahan S.M."/>
            <person name="Belcaid M."/>
        </authorList>
    </citation>
    <scope>NUCLEOTIDE SEQUENCE [LARGE SCALE GENOMIC DNA]</scope>
    <source>
        <strain evidence="4 5">OCN003</strain>
    </source>
</reference>
<dbReference type="InterPro" id="IPR029039">
    <property type="entry name" value="Flavoprotein-like_sf"/>
</dbReference>
<evidence type="ECO:0000259" key="3">
    <source>
        <dbReference type="Pfam" id="PF03358"/>
    </source>
</evidence>
<dbReference type="OrthoDB" id="9805976at2"/>
<dbReference type="InterPro" id="IPR051796">
    <property type="entry name" value="ISF_SsuE-like"/>
</dbReference>
<dbReference type="RefSeq" id="WP_040134729.1">
    <property type="nucleotide sequence ID" value="NZ_CP009889.1"/>
</dbReference>
<proteinExistence type="predicted"/>
<keyword evidence="1" id="KW-0285">Flavoprotein</keyword>